<keyword evidence="1" id="KW-0472">Membrane</keyword>
<dbReference type="GO" id="GO:0006417">
    <property type="term" value="P:regulation of translation"/>
    <property type="evidence" value="ECO:0007669"/>
    <property type="project" value="TreeGrafter"/>
</dbReference>
<gene>
    <name evidence="3" type="ORF">MAA8898_03071</name>
</gene>
<evidence type="ECO:0000256" key="1">
    <source>
        <dbReference type="SAM" id="Phobius"/>
    </source>
</evidence>
<keyword evidence="4" id="KW-1185">Reference proteome</keyword>
<dbReference type="PANTHER" id="PTHR37461">
    <property type="entry name" value="ANTI-SIGMA-K FACTOR RSKA"/>
    <property type="match status" value="1"/>
</dbReference>
<feature type="transmembrane region" description="Helical" evidence="1">
    <location>
        <begin position="88"/>
        <end position="112"/>
    </location>
</feature>
<accession>A0A238KPP4</accession>
<dbReference type="InterPro" id="IPR051474">
    <property type="entry name" value="Anti-sigma-K/W_factor"/>
</dbReference>
<proteinExistence type="predicted"/>
<keyword evidence="1" id="KW-0812">Transmembrane</keyword>
<keyword evidence="1" id="KW-1133">Transmembrane helix</keyword>
<reference evidence="3 4" key="1">
    <citation type="submission" date="2017-05" db="EMBL/GenBank/DDBJ databases">
        <authorList>
            <person name="Song R."/>
            <person name="Chenine A.L."/>
            <person name="Ruprecht R.M."/>
        </authorList>
    </citation>
    <scope>NUCLEOTIDE SEQUENCE [LARGE SCALE GENOMIC DNA]</scope>
    <source>
        <strain evidence="3 4">CECT 8898</strain>
    </source>
</reference>
<dbReference type="PANTHER" id="PTHR37461:SF1">
    <property type="entry name" value="ANTI-SIGMA-K FACTOR RSKA"/>
    <property type="match status" value="1"/>
</dbReference>
<dbReference type="GO" id="GO:0005886">
    <property type="term" value="C:plasma membrane"/>
    <property type="evidence" value="ECO:0007669"/>
    <property type="project" value="InterPro"/>
</dbReference>
<dbReference type="RefSeq" id="WP_094021878.1">
    <property type="nucleotide sequence ID" value="NZ_FXYF01000008.1"/>
</dbReference>
<dbReference type="GO" id="GO:0016989">
    <property type="term" value="F:sigma factor antagonist activity"/>
    <property type="evidence" value="ECO:0007669"/>
    <property type="project" value="TreeGrafter"/>
</dbReference>
<feature type="domain" description="Anti-sigma K factor RskA C-terminal" evidence="2">
    <location>
        <begin position="113"/>
        <end position="213"/>
    </location>
</feature>
<dbReference type="AlphaFoldDB" id="A0A238KPP4"/>
<sequence length="222" mass="23150">MTADLPFVPDEDDLLAAEYVLRLLDPDSQQAAARRVREDPAFAARVHDWEARLAAMAEDLAPVPPAPRLRQQLLAQVAGAPEGRSRRWWLGAGLGLATLAALMMVSPLPLLWGRSYTALLASADGTLRLEARVAGDEITLARVAGNARPGRVLELWLIAEGAPAPVSLGVLPESEVIAITLTDTLVAQLAGGTLAISDEPPGGSPTGAPTGDILAAAPLVAL</sequence>
<organism evidence="3 4">
    <name type="scientific">Maliponia aquimaris</name>
    <dbReference type="NCBI Taxonomy" id="1673631"/>
    <lineage>
        <taxon>Bacteria</taxon>
        <taxon>Pseudomonadati</taxon>
        <taxon>Pseudomonadota</taxon>
        <taxon>Alphaproteobacteria</taxon>
        <taxon>Rhodobacterales</taxon>
        <taxon>Paracoccaceae</taxon>
        <taxon>Maliponia</taxon>
    </lineage>
</organism>
<evidence type="ECO:0000313" key="3">
    <source>
        <dbReference type="EMBL" id="SMX44834.1"/>
    </source>
</evidence>
<evidence type="ECO:0000313" key="4">
    <source>
        <dbReference type="Proteomes" id="UP000207598"/>
    </source>
</evidence>
<evidence type="ECO:0000259" key="2">
    <source>
        <dbReference type="Pfam" id="PF10099"/>
    </source>
</evidence>
<dbReference type="OrthoDB" id="9816387at2"/>
<dbReference type="Proteomes" id="UP000207598">
    <property type="component" value="Unassembled WGS sequence"/>
</dbReference>
<name>A0A238KPP4_9RHOB</name>
<dbReference type="Pfam" id="PF10099">
    <property type="entry name" value="RskA_C"/>
    <property type="match status" value="1"/>
</dbReference>
<dbReference type="EMBL" id="FXYF01000008">
    <property type="protein sequence ID" value="SMX44834.1"/>
    <property type="molecule type" value="Genomic_DNA"/>
</dbReference>
<dbReference type="InterPro" id="IPR018764">
    <property type="entry name" value="RskA_C"/>
</dbReference>
<protein>
    <submittedName>
        <fullName evidence="3">Anti-sigma-K factor rskA</fullName>
    </submittedName>
</protein>